<dbReference type="GeneID" id="24106980"/>
<evidence type="ECO:0000313" key="2">
    <source>
        <dbReference type="EMBL" id="GAC94114.1"/>
    </source>
</evidence>
<dbReference type="GO" id="GO:0016740">
    <property type="term" value="F:transferase activity"/>
    <property type="evidence" value="ECO:0007669"/>
    <property type="project" value="UniProtKB-KW"/>
</dbReference>
<organism evidence="2 3">
    <name type="scientific">Pseudozyma hubeiensis (strain SY62)</name>
    <name type="common">Yeast</name>
    <dbReference type="NCBI Taxonomy" id="1305764"/>
    <lineage>
        <taxon>Eukaryota</taxon>
        <taxon>Fungi</taxon>
        <taxon>Dikarya</taxon>
        <taxon>Basidiomycota</taxon>
        <taxon>Ustilaginomycotina</taxon>
        <taxon>Ustilaginomycetes</taxon>
        <taxon>Ustilaginales</taxon>
        <taxon>Ustilaginaceae</taxon>
        <taxon>Pseudozyma</taxon>
    </lineage>
</organism>
<reference evidence="3" key="1">
    <citation type="journal article" date="2013" name="Genome Announc.">
        <title>Draft genome sequence of the basidiomycetous yeast-like fungus Pseudozyma hubeiensis SY62, which produces an abundant amount of the biosurfactant mannosylerythritol lipids.</title>
        <authorList>
            <person name="Konishi M."/>
            <person name="Hatada Y."/>
            <person name="Horiuchi J."/>
        </authorList>
    </citation>
    <scope>NUCLEOTIDE SEQUENCE [LARGE SCALE GENOMIC DNA]</scope>
    <source>
        <strain evidence="3">SY62</strain>
    </source>
</reference>
<gene>
    <name evidence="2" type="ORF">PHSY_001683</name>
</gene>
<feature type="compositionally biased region" description="Basic and acidic residues" evidence="1">
    <location>
        <begin position="40"/>
        <end position="49"/>
    </location>
</feature>
<dbReference type="EMBL" id="DF238782">
    <property type="protein sequence ID" value="GAC94114.1"/>
    <property type="molecule type" value="Genomic_DNA"/>
</dbReference>
<feature type="region of interest" description="Disordered" evidence="1">
    <location>
        <begin position="28"/>
        <end position="49"/>
    </location>
</feature>
<dbReference type="AlphaFoldDB" id="R9NZC2"/>
<evidence type="ECO:0000313" key="3">
    <source>
        <dbReference type="Proteomes" id="UP000014071"/>
    </source>
</evidence>
<keyword evidence="2" id="KW-0808">Transferase</keyword>
<sequence length="194" mass="21774">MYADTILKATEASFVVVLAEECDRDAAKQQQPSKALEIPSGKKEKSKKTGVEKHLRCISDFSSLKTKQAATAIAFCRRKKATCIRRASRPSGRSNQNTTMSVRDQPLPLLLASQMQESVMTAFHPVDSAVGNAVPLLQRCSAAGEARVTESPGGDRFHWIYLLGPPLSFWQTFFAYAFQEYRQTFVRSHRCRLW</sequence>
<keyword evidence="3" id="KW-1185">Reference proteome</keyword>
<accession>R9NZC2</accession>
<dbReference type="Proteomes" id="UP000014071">
    <property type="component" value="Unassembled WGS sequence"/>
</dbReference>
<dbReference type="HOGENOM" id="CLU_1403004_0_0_1"/>
<dbReference type="RefSeq" id="XP_012187701.1">
    <property type="nucleotide sequence ID" value="XM_012332311.1"/>
</dbReference>
<proteinExistence type="predicted"/>
<name>R9NZC2_PSEHS</name>
<evidence type="ECO:0000256" key="1">
    <source>
        <dbReference type="SAM" id="MobiDB-lite"/>
    </source>
</evidence>
<protein>
    <submittedName>
        <fullName evidence="2">tRNA a64-2'-o-ribosylphosphate transferase</fullName>
    </submittedName>
</protein>